<dbReference type="AlphaFoldDB" id="A0A4P6JKT1"/>
<dbReference type="SUPFAM" id="SSF46689">
    <property type="entry name" value="Homeodomain-like"/>
    <property type="match status" value="1"/>
</dbReference>
<dbReference type="InterPro" id="IPR009057">
    <property type="entry name" value="Homeodomain-like_sf"/>
</dbReference>
<keyword evidence="2" id="KW-1185">Reference proteome</keyword>
<evidence type="ECO:0000313" key="1">
    <source>
        <dbReference type="EMBL" id="QBD75774.1"/>
    </source>
</evidence>
<dbReference type="KEGG" id="kbs:EPA93_07050"/>
<evidence type="ECO:0000313" key="2">
    <source>
        <dbReference type="Proteomes" id="UP000290365"/>
    </source>
</evidence>
<name>A0A4P6JKT1_KTERU</name>
<gene>
    <name evidence="1" type="ORF">EPA93_07050</name>
</gene>
<protein>
    <submittedName>
        <fullName evidence="1">Helix-turn-helix domain-containing protein</fullName>
    </submittedName>
</protein>
<dbReference type="RefSeq" id="WP_129886371.1">
    <property type="nucleotide sequence ID" value="NZ_CP035758.1"/>
</dbReference>
<sequence length="162" mass="17965">MKAPLYVRALSSVEQAGLEAGLRSSDAFTLRRSQILLASSRRQRPKVIAANLRCATQTVRNAIHAFEEEGVTCLTQESSRPKTVQAQFDQARCEALRAMLHQSPRIYGKKTSVWTLALAAEVCFEQGLTESVVSIETIRQALLKLGVGWQRAKHLMTSPDPE</sequence>
<accession>A0A4P6JKT1</accession>
<dbReference type="Proteomes" id="UP000290365">
    <property type="component" value="Chromosome"/>
</dbReference>
<reference evidence="1 2" key="1">
    <citation type="submission" date="2019-01" db="EMBL/GenBank/DDBJ databases">
        <title>Ktedonosporobacter rubrisoli SCAWS-G2.</title>
        <authorList>
            <person name="Huang Y."/>
            <person name="Yan B."/>
        </authorList>
    </citation>
    <scope>NUCLEOTIDE SEQUENCE [LARGE SCALE GENOMIC DNA]</scope>
    <source>
        <strain evidence="1 2">SCAWS-G2</strain>
    </source>
</reference>
<dbReference type="Pfam" id="PF13384">
    <property type="entry name" value="HTH_23"/>
    <property type="match status" value="1"/>
</dbReference>
<dbReference type="OrthoDB" id="157031at2"/>
<organism evidence="1 2">
    <name type="scientific">Ktedonosporobacter rubrisoli</name>
    <dbReference type="NCBI Taxonomy" id="2509675"/>
    <lineage>
        <taxon>Bacteria</taxon>
        <taxon>Bacillati</taxon>
        <taxon>Chloroflexota</taxon>
        <taxon>Ktedonobacteria</taxon>
        <taxon>Ktedonobacterales</taxon>
        <taxon>Ktedonosporobacteraceae</taxon>
        <taxon>Ktedonosporobacter</taxon>
    </lineage>
</organism>
<dbReference type="EMBL" id="CP035758">
    <property type="protein sequence ID" value="QBD75774.1"/>
    <property type="molecule type" value="Genomic_DNA"/>
</dbReference>
<proteinExistence type="predicted"/>